<dbReference type="PANTHER" id="PTHR30595:SF6">
    <property type="entry name" value="SCHLAFEN ALBA-2 DOMAIN-CONTAINING PROTEIN"/>
    <property type="match status" value="1"/>
</dbReference>
<dbReference type="Gene3D" id="3.30.565.60">
    <property type="match status" value="1"/>
</dbReference>
<feature type="domain" description="Schlafen AlbA-2" evidence="1">
    <location>
        <begin position="84"/>
        <end position="209"/>
    </location>
</feature>
<comment type="caution">
    <text evidence="2">The sequence shown here is derived from an EMBL/GenBank/DDBJ whole genome shotgun (WGS) entry which is preliminary data.</text>
</comment>
<dbReference type="InterPro" id="IPR038475">
    <property type="entry name" value="RecG_C_sf"/>
</dbReference>
<dbReference type="InterPro" id="IPR038461">
    <property type="entry name" value="Schlafen_AlbA_2_dom_sf"/>
</dbReference>
<protein>
    <submittedName>
        <fullName evidence="2">AAA family ATPase</fullName>
    </submittedName>
</protein>
<dbReference type="InterPro" id="IPR007421">
    <property type="entry name" value="Schlafen_AlbA_2_dom"/>
</dbReference>
<dbReference type="EMBL" id="VUND01000001">
    <property type="protein sequence ID" value="MST59475.1"/>
    <property type="molecule type" value="Genomic_DNA"/>
</dbReference>
<evidence type="ECO:0000313" key="2">
    <source>
        <dbReference type="EMBL" id="MST59475.1"/>
    </source>
</evidence>
<sequence length="554" mass="62596">MNARVFCCRRCEPMARVRGRERDLLARETRRLDGESVEYSTELASSTRWKYHRVVEFVVARPTKGCGMAIPVNVESLINGQVVESTRIEFKAGFNPERVVHTICAFANDIDNIGGGYVVLGVEEKDSVVQLPPRGIAQGEVDGIMKRLREFCHCIEPLYEPVAEPVLVDGRYVIVIWCPAGFGRPYKAAKNVFKNTADKRYYIRKLASTVVASAEEERELFYASSDIPFDDRPNLTARVEDLSLALMRDHLREVGSSLYGQSEHANLLEVARDMQLVAGPPEDLHPRNVGLLMFSDHVNEFFRYARIELVDLPDPTGEGMVEKVFEGPIQRQLRDALLYIKNYEIKSMTRKSPDAAEAQTVYNYPYAAVEELVSNAVYHRSYQIAEPIVVRVMPDEMEITSYPGFDRSIADEDIARYHIRARVYRNRRIGDFLKELHLIEGRNTGFPTAFAALEQNGSALPRFSMDENRGFLSVTLPVHPAFAPPASRRADGRAELEQRILQAMPEEPVSITQLARLLGYRGITKRLRETVDDMLARGTLESVAAGARNRLAKP</sequence>
<reference evidence="2 3" key="1">
    <citation type="submission" date="2019-08" db="EMBL/GenBank/DDBJ databases">
        <title>In-depth cultivation of the pig gut microbiome towards novel bacterial diversity and tailored functional studies.</title>
        <authorList>
            <person name="Wylensek D."/>
            <person name="Hitch T.C.A."/>
            <person name="Clavel T."/>
        </authorList>
    </citation>
    <scope>NUCLEOTIDE SEQUENCE [LARGE SCALE GENOMIC DNA]</scope>
    <source>
        <strain evidence="2 3">WB01_CNA04</strain>
    </source>
</reference>
<dbReference type="PANTHER" id="PTHR30595">
    <property type="entry name" value="GLPR-RELATED TRANSCRIPTIONAL REPRESSOR"/>
    <property type="match status" value="1"/>
</dbReference>
<organism evidence="2 3">
    <name type="scientific">Parafannyhessea umbonata</name>
    <dbReference type="NCBI Taxonomy" id="604330"/>
    <lineage>
        <taxon>Bacteria</taxon>
        <taxon>Bacillati</taxon>
        <taxon>Actinomycetota</taxon>
        <taxon>Coriobacteriia</taxon>
        <taxon>Coriobacteriales</taxon>
        <taxon>Atopobiaceae</taxon>
        <taxon>Parafannyhessea</taxon>
    </lineage>
</organism>
<gene>
    <name evidence="2" type="ORF">FYJ69_00915</name>
</gene>
<dbReference type="Proteomes" id="UP000434342">
    <property type="component" value="Unassembled WGS sequence"/>
</dbReference>
<evidence type="ECO:0000313" key="3">
    <source>
        <dbReference type="Proteomes" id="UP000434342"/>
    </source>
</evidence>
<dbReference type="Gene3D" id="3.30.950.30">
    <property type="entry name" value="Schlafen, AAA domain"/>
    <property type="match status" value="1"/>
</dbReference>
<evidence type="ECO:0000259" key="1">
    <source>
        <dbReference type="Pfam" id="PF04326"/>
    </source>
</evidence>
<dbReference type="Pfam" id="PF04326">
    <property type="entry name" value="SLFN_AlbA_2"/>
    <property type="match status" value="1"/>
</dbReference>
<dbReference type="Pfam" id="PF13749">
    <property type="entry name" value="HATPase_c_4"/>
    <property type="match status" value="1"/>
</dbReference>
<proteinExistence type="predicted"/>
<dbReference type="AlphaFoldDB" id="A0A6N7WRR8"/>
<name>A0A6N7WRR8_9ACTN</name>
<accession>A0A6N7WRR8</accession>